<dbReference type="Proteomes" id="UP000717328">
    <property type="component" value="Unassembled WGS sequence"/>
</dbReference>
<evidence type="ECO:0000256" key="6">
    <source>
        <dbReference type="ARBA" id="ARBA00022807"/>
    </source>
</evidence>
<organism evidence="8 9">
    <name type="scientific">Sphagnurus paluster</name>
    <dbReference type="NCBI Taxonomy" id="117069"/>
    <lineage>
        <taxon>Eukaryota</taxon>
        <taxon>Fungi</taxon>
        <taxon>Dikarya</taxon>
        <taxon>Basidiomycota</taxon>
        <taxon>Agaricomycotina</taxon>
        <taxon>Agaricomycetes</taxon>
        <taxon>Agaricomycetidae</taxon>
        <taxon>Agaricales</taxon>
        <taxon>Tricholomatineae</taxon>
        <taxon>Lyophyllaceae</taxon>
        <taxon>Sphagnurus</taxon>
    </lineage>
</organism>
<accession>A0A9P7GPD5</accession>
<proteinExistence type="predicted"/>
<reference evidence="8" key="1">
    <citation type="submission" date="2021-02" db="EMBL/GenBank/DDBJ databases">
        <authorList>
            <person name="Nieuwenhuis M."/>
            <person name="Van De Peppel L.J.J."/>
        </authorList>
    </citation>
    <scope>NUCLEOTIDE SEQUENCE</scope>
    <source>
        <strain evidence="8">D49</strain>
    </source>
</reference>
<dbReference type="SUPFAM" id="SSF54001">
    <property type="entry name" value="Cysteine proteinases"/>
    <property type="match status" value="1"/>
</dbReference>
<dbReference type="InterPro" id="IPR003323">
    <property type="entry name" value="OTU_dom"/>
</dbReference>
<dbReference type="CDD" id="cd22749">
    <property type="entry name" value="Otubain_C65"/>
    <property type="match status" value="1"/>
</dbReference>
<gene>
    <name evidence="8" type="ORF">H0H81_010468</name>
</gene>
<dbReference type="EMBL" id="JABCKI010000033">
    <property type="protein sequence ID" value="KAG5653798.1"/>
    <property type="molecule type" value="Genomic_DNA"/>
</dbReference>
<keyword evidence="4" id="KW-0833">Ubl conjugation pathway</keyword>
<dbReference type="GO" id="GO:0006508">
    <property type="term" value="P:proteolysis"/>
    <property type="evidence" value="ECO:0007669"/>
    <property type="project" value="UniProtKB-KW"/>
</dbReference>
<name>A0A9P7GPD5_9AGAR</name>
<evidence type="ECO:0000259" key="7">
    <source>
        <dbReference type="PROSITE" id="PS50802"/>
    </source>
</evidence>
<sequence length="413" mass="46681">MTITPRLMPCRYGHDLSGYRLNDGVLLEDAFRPRRFTIRVDSGRFLPQKDAQHASRDSPRYGLRMVFDASPYPVPELWRPEQHSMVDSMGQFEITEFCAVQLEGASTAKAQLASLPAVDDADQFEDYSTLIDASTGAVPAKPIFVAIFSHTLHELNLGLFNESVPDRPLIDTIVPIADLRAEYENGKPAFLRQIDWLRDRGYHSIRRTRGDGDCFYRSTAFALIERLIHDRNQDESVPRTLSILKSTLPKLESVGFQSLVYEDFYDALVDLIKAVIEPDPTISTTKLTSLQLTEQFQKPEISNSIVVFLRLVTSAQIRLGFEDFGAFLLHPETGESMEPRLFCEHFVEATGKEADHVQMEALCRALQLNVDIAYLDGHSDSVNFIQLRYQKEAAPLALLYRPGHYDILVGPTP</sequence>
<dbReference type="GO" id="GO:0004843">
    <property type="term" value="F:cysteine-type deubiquitinase activity"/>
    <property type="evidence" value="ECO:0007669"/>
    <property type="project" value="UniProtKB-EC"/>
</dbReference>
<dbReference type="EC" id="3.4.19.12" evidence="2"/>
<dbReference type="InterPro" id="IPR019400">
    <property type="entry name" value="Peptidase_C65_otubain"/>
</dbReference>
<dbReference type="Gene3D" id="1.20.1300.20">
    <property type="entry name" value="Peptidase C65 Otubain, subdomain 2"/>
    <property type="match status" value="1"/>
</dbReference>
<keyword evidence="6" id="KW-0788">Thiol protease</keyword>
<dbReference type="Gene3D" id="3.30.200.60">
    <property type="entry name" value="Peptidase C65 Otubain, subdomain 1"/>
    <property type="match status" value="1"/>
</dbReference>
<dbReference type="PANTHER" id="PTHR12931:SF15">
    <property type="entry name" value="UBIQUITIN THIOESTERASE OTUBAIN-LIKE"/>
    <property type="match status" value="1"/>
</dbReference>
<evidence type="ECO:0000313" key="9">
    <source>
        <dbReference type="Proteomes" id="UP000717328"/>
    </source>
</evidence>
<protein>
    <recommendedName>
        <fullName evidence="2">ubiquitinyl hydrolase 1</fullName>
        <ecNumber evidence="2">3.4.19.12</ecNumber>
    </recommendedName>
</protein>
<dbReference type="PROSITE" id="PS50802">
    <property type="entry name" value="OTU"/>
    <property type="match status" value="1"/>
</dbReference>
<reference evidence="8" key="2">
    <citation type="submission" date="2021-10" db="EMBL/GenBank/DDBJ databases">
        <title>Phylogenomics reveals ancestral predisposition of the termite-cultivated fungus Termitomyces towards a domesticated lifestyle.</title>
        <authorList>
            <person name="Auxier B."/>
            <person name="Grum-Grzhimaylo A."/>
            <person name="Cardenas M.E."/>
            <person name="Lodge J.D."/>
            <person name="Laessoe T."/>
            <person name="Pedersen O."/>
            <person name="Smith M.E."/>
            <person name="Kuyper T.W."/>
            <person name="Franco-Molano E.A."/>
            <person name="Baroni T.J."/>
            <person name="Aanen D.K."/>
        </authorList>
    </citation>
    <scope>NUCLEOTIDE SEQUENCE</scope>
    <source>
        <strain evidence="8">D49</strain>
    </source>
</reference>
<dbReference type="Pfam" id="PF10275">
    <property type="entry name" value="Peptidase_C65"/>
    <property type="match status" value="1"/>
</dbReference>
<dbReference type="GO" id="GO:0005634">
    <property type="term" value="C:nucleus"/>
    <property type="evidence" value="ECO:0007669"/>
    <property type="project" value="TreeGrafter"/>
</dbReference>
<evidence type="ECO:0000313" key="8">
    <source>
        <dbReference type="EMBL" id="KAG5653798.1"/>
    </source>
</evidence>
<dbReference type="GO" id="GO:0071108">
    <property type="term" value="P:protein K48-linked deubiquitination"/>
    <property type="evidence" value="ECO:0007669"/>
    <property type="project" value="TreeGrafter"/>
</dbReference>
<comment type="caution">
    <text evidence="8">The sequence shown here is derived from an EMBL/GenBank/DDBJ whole genome shotgun (WGS) entry which is preliminary data.</text>
</comment>
<dbReference type="InterPro" id="IPR038765">
    <property type="entry name" value="Papain-like_cys_pep_sf"/>
</dbReference>
<dbReference type="GO" id="GO:0043130">
    <property type="term" value="F:ubiquitin binding"/>
    <property type="evidence" value="ECO:0007669"/>
    <property type="project" value="TreeGrafter"/>
</dbReference>
<comment type="catalytic activity">
    <reaction evidence="1">
        <text>Thiol-dependent hydrolysis of ester, thioester, amide, peptide and isopeptide bonds formed by the C-terminal Gly of ubiquitin (a 76-residue protein attached to proteins as an intracellular targeting signal).</text>
        <dbReference type="EC" id="3.4.19.12"/>
    </reaction>
</comment>
<evidence type="ECO:0000256" key="3">
    <source>
        <dbReference type="ARBA" id="ARBA00022670"/>
    </source>
</evidence>
<dbReference type="OrthoDB" id="18915at2759"/>
<dbReference type="PANTHER" id="PTHR12931">
    <property type="entry name" value="UBIQUITIN THIOLESTERASE PROTEIN OTUB"/>
    <property type="match status" value="1"/>
</dbReference>
<dbReference type="AlphaFoldDB" id="A0A9P7GPD5"/>
<keyword evidence="3" id="KW-0645">Protease</keyword>
<feature type="domain" description="OTU" evidence="7">
    <location>
        <begin position="203"/>
        <end position="411"/>
    </location>
</feature>
<evidence type="ECO:0000256" key="5">
    <source>
        <dbReference type="ARBA" id="ARBA00022801"/>
    </source>
</evidence>
<evidence type="ECO:0000256" key="1">
    <source>
        <dbReference type="ARBA" id="ARBA00000707"/>
    </source>
</evidence>
<evidence type="ECO:0000256" key="4">
    <source>
        <dbReference type="ARBA" id="ARBA00022786"/>
    </source>
</evidence>
<keyword evidence="5" id="KW-0378">Hydrolase</keyword>
<dbReference type="InterPro" id="IPR042468">
    <property type="entry name" value="Peptidase_C65_otubain_sub1"/>
</dbReference>
<dbReference type="InterPro" id="IPR042467">
    <property type="entry name" value="Peptidase_C65_otubain_sub2"/>
</dbReference>
<keyword evidence="9" id="KW-1185">Reference proteome</keyword>
<evidence type="ECO:0000256" key="2">
    <source>
        <dbReference type="ARBA" id="ARBA00012759"/>
    </source>
</evidence>